<keyword evidence="2" id="KW-0812">Transmembrane</keyword>
<dbReference type="NCBIfam" id="TIGR03054">
    <property type="entry name" value="photo_alph_chp1"/>
    <property type="match status" value="1"/>
</dbReference>
<name>A0A1R3VNN8_9GAMM</name>
<keyword evidence="2" id="KW-1133">Transmembrane helix</keyword>
<dbReference type="Proteomes" id="UP000223759">
    <property type="component" value="Unassembled WGS sequence"/>
</dbReference>
<dbReference type="RefSeq" id="WP_076753862.1">
    <property type="nucleotide sequence ID" value="NZ_CP023018.1"/>
</dbReference>
<evidence type="ECO:0000313" key="3">
    <source>
        <dbReference type="EMBL" id="SIT65565.1"/>
    </source>
</evidence>
<dbReference type="OrthoDB" id="7848123at2"/>
<feature type="region of interest" description="Disordered" evidence="1">
    <location>
        <begin position="41"/>
        <end position="60"/>
    </location>
</feature>
<organism evidence="3 4">
    <name type="scientific">Ectothiorhodosinus mongolicus</name>
    <dbReference type="NCBI Taxonomy" id="233100"/>
    <lineage>
        <taxon>Bacteria</taxon>
        <taxon>Pseudomonadati</taxon>
        <taxon>Pseudomonadota</taxon>
        <taxon>Gammaproteobacteria</taxon>
        <taxon>Chromatiales</taxon>
        <taxon>Ectothiorhodospiraceae</taxon>
        <taxon>Ectothiorhodosinus</taxon>
    </lineage>
</organism>
<protein>
    <submittedName>
        <fullName evidence="3">Putative photosynthetic complex assembly protein</fullName>
    </submittedName>
</protein>
<evidence type="ECO:0000256" key="1">
    <source>
        <dbReference type="SAM" id="MobiDB-lite"/>
    </source>
</evidence>
<gene>
    <name evidence="3" type="ORF">SAMN05216526_0013</name>
</gene>
<sequence>MAESKEAEHPYRRWLFPGVGALVLLALVGIFYLSTNAVSTPTTPVQQATRPAPSPVPLDHENRTQVQQLSLRTEAHLGGRTAIVDADEGRTLRMIEAGGEGFMLTVLRIMALDRRNRDIDPQAPFLLTRWSDQSLSLEDPQTGLRYELNAFGSSNAAAFARLFDAAYAPQ</sequence>
<dbReference type="EMBL" id="FTPK01000001">
    <property type="protein sequence ID" value="SIT65565.1"/>
    <property type="molecule type" value="Genomic_DNA"/>
</dbReference>
<keyword evidence="4" id="KW-1185">Reference proteome</keyword>
<proteinExistence type="predicted"/>
<evidence type="ECO:0000313" key="4">
    <source>
        <dbReference type="Proteomes" id="UP000223759"/>
    </source>
</evidence>
<evidence type="ECO:0000256" key="2">
    <source>
        <dbReference type="SAM" id="Phobius"/>
    </source>
</evidence>
<feature type="transmembrane region" description="Helical" evidence="2">
    <location>
        <begin position="14"/>
        <end position="33"/>
    </location>
</feature>
<accession>A0A1R3VNN8</accession>
<keyword evidence="2" id="KW-0472">Membrane</keyword>
<dbReference type="STRING" id="233100.SAMN05216526_0013"/>
<dbReference type="AlphaFoldDB" id="A0A1R3VNN8"/>
<reference evidence="3 4" key="1">
    <citation type="submission" date="2017-01" db="EMBL/GenBank/DDBJ databases">
        <authorList>
            <person name="Mah S.A."/>
            <person name="Swanson W.J."/>
            <person name="Moy G.W."/>
            <person name="Vacquier V.D."/>
        </authorList>
    </citation>
    <scope>NUCLEOTIDE SEQUENCE [LARGE SCALE GENOMIC DNA]</scope>
    <source>
        <strain evidence="3 4">M9</strain>
    </source>
</reference>
<dbReference type="InterPro" id="IPR017495">
    <property type="entry name" value="PuhC"/>
</dbReference>